<comment type="caution">
    <text evidence="1">The sequence shown here is derived from an EMBL/GenBank/DDBJ whole genome shotgun (WGS) entry which is preliminary data.</text>
</comment>
<dbReference type="EMBL" id="JBGJLR010000011">
    <property type="protein sequence ID" value="MEZ2739958.1"/>
    <property type="molecule type" value="Genomic_DNA"/>
</dbReference>
<dbReference type="InterPro" id="IPR042100">
    <property type="entry name" value="Bug_dom1"/>
</dbReference>
<dbReference type="Proteomes" id="UP001567350">
    <property type="component" value="Unassembled WGS sequence"/>
</dbReference>
<gene>
    <name evidence="1" type="ORF">ACBP88_10965</name>
</gene>
<accession>A0ABV4IDM6</accession>
<dbReference type="RefSeq" id="WP_370892468.1">
    <property type="nucleotide sequence ID" value="NZ_JBGJLR010000011.1"/>
</dbReference>
<name>A0ABV4IDM6_9BURK</name>
<evidence type="ECO:0000313" key="1">
    <source>
        <dbReference type="EMBL" id="MEZ2739958.1"/>
    </source>
</evidence>
<dbReference type="Gene3D" id="3.40.190.150">
    <property type="entry name" value="Bordetella uptake gene, domain 1"/>
    <property type="match status" value="1"/>
</dbReference>
<protein>
    <submittedName>
        <fullName evidence="1">Uncharacterized protein</fullName>
    </submittedName>
</protein>
<proteinExistence type="predicted"/>
<sequence length="82" mass="8454">MPDIRRQLPILKGLLAPVNTPADIVATLNAAVHQALQGDIQAKLASSGMEPAPSTPEALKATIAADIALHAELVKAASIQPQ</sequence>
<keyword evidence="2" id="KW-1185">Reference proteome</keyword>
<reference evidence="1 2" key="1">
    <citation type="submission" date="2024-08" db="EMBL/GenBank/DDBJ databases">
        <authorList>
            <person name="Feng Z."/>
            <person name="Ronholm J."/>
        </authorList>
    </citation>
    <scope>NUCLEOTIDE SEQUENCE [LARGE SCALE GENOMIC DNA]</scope>
    <source>
        <strain evidence="1 2">4-AB0-8</strain>
    </source>
</reference>
<evidence type="ECO:0000313" key="2">
    <source>
        <dbReference type="Proteomes" id="UP001567350"/>
    </source>
</evidence>
<organism evidence="1 2">
    <name type="scientific">Comamonas jiangduensis</name>
    <dbReference type="NCBI Taxonomy" id="1194168"/>
    <lineage>
        <taxon>Bacteria</taxon>
        <taxon>Pseudomonadati</taxon>
        <taxon>Pseudomonadota</taxon>
        <taxon>Betaproteobacteria</taxon>
        <taxon>Burkholderiales</taxon>
        <taxon>Comamonadaceae</taxon>
        <taxon>Comamonas</taxon>
    </lineage>
</organism>